<dbReference type="GO" id="GO:0016020">
    <property type="term" value="C:membrane"/>
    <property type="evidence" value="ECO:0007669"/>
    <property type="project" value="UniProtKB-SubCell"/>
</dbReference>
<keyword evidence="3 6" id="KW-0812">Transmembrane</keyword>
<dbReference type="InterPro" id="IPR030417">
    <property type="entry name" value="MS4A"/>
</dbReference>
<organism evidence="7 8">
    <name type="scientific">Salvator merianae</name>
    <name type="common">Argentine black and white tegu</name>
    <name type="synonym">Tupinambis merianae</name>
    <dbReference type="NCBI Taxonomy" id="96440"/>
    <lineage>
        <taxon>Eukaryota</taxon>
        <taxon>Metazoa</taxon>
        <taxon>Chordata</taxon>
        <taxon>Craniata</taxon>
        <taxon>Vertebrata</taxon>
        <taxon>Euteleostomi</taxon>
        <taxon>Lepidosauria</taxon>
        <taxon>Squamata</taxon>
        <taxon>Bifurcata</taxon>
        <taxon>Unidentata</taxon>
        <taxon>Episquamata</taxon>
        <taxon>Laterata</taxon>
        <taxon>Teiioidea</taxon>
        <taxon>Teiidae</taxon>
        <taxon>Salvator</taxon>
    </lineage>
</organism>
<evidence type="ECO:0000256" key="6">
    <source>
        <dbReference type="SAM" id="Phobius"/>
    </source>
</evidence>
<dbReference type="GeneTree" id="ENSGT00390000008183"/>
<evidence type="ECO:0000256" key="3">
    <source>
        <dbReference type="ARBA" id="ARBA00022692"/>
    </source>
</evidence>
<comment type="similarity">
    <text evidence="2">Belongs to the MS4A family.</text>
</comment>
<dbReference type="Proteomes" id="UP000694421">
    <property type="component" value="Unplaced"/>
</dbReference>
<protein>
    <submittedName>
        <fullName evidence="7">Uncharacterized protein</fullName>
    </submittedName>
</protein>
<name>A0A8D0C377_SALMN</name>
<evidence type="ECO:0000256" key="5">
    <source>
        <dbReference type="ARBA" id="ARBA00023136"/>
    </source>
</evidence>
<evidence type="ECO:0000313" key="8">
    <source>
        <dbReference type="Proteomes" id="UP000694421"/>
    </source>
</evidence>
<keyword evidence="4 6" id="KW-1133">Transmembrane helix</keyword>
<reference evidence="7" key="1">
    <citation type="submission" date="2025-05" db="UniProtKB">
        <authorList>
            <consortium name="Ensembl"/>
        </authorList>
    </citation>
    <scope>IDENTIFICATION</scope>
</reference>
<feature type="transmembrane region" description="Helical" evidence="6">
    <location>
        <begin position="133"/>
        <end position="152"/>
    </location>
</feature>
<keyword evidence="8" id="KW-1185">Reference proteome</keyword>
<dbReference type="OMA" id="PLCACYD"/>
<proteinExistence type="inferred from homology"/>
<feature type="transmembrane region" description="Helical" evidence="6">
    <location>
        <begin position="74"/>
        <end position="97"/>
    </location>
</feature>
<dbReference type="AlphaFoldDB" id="A0A8D0C377"/>
<dbReference type="InterPro" id="IPR007237">
    <property type="entry name" value="CD20-like"/>
</dbReference>
<keyword evidence="5 6" id="KW-0472">Membrane</keyword>
<evidence type="ECO:0000256" key="1">
    <source>
        <dbReference type="ARBA" id="ARBA00004141"/>
    </source>
</evidence>
<accession>A0A8D0C377</accession>
<dbReference type="Pfam" id="PF04103">
    <property type="entry name" value="CD20"/>
    <property type="match status" value="1"/>
</dbReference>
<sequence>MDRYRYFIFHQKSMILLGFLQIASATVCTISGLIDGAFRRESALSRSRIPIWAGVFMAVPGIMALFSSQKKNPVLVYAMIIASIFSCFTALIVIVYASVTLEYGEKYQGFSDAPYNHPVIAFVLDKLVEGSNIAILIAATLNIFILLIIIYLSCRSLPCCSCYDSITGLEQLQSDEDQLQTSELVGIETGQGERIFNTPVKLQDLSGETDEEITKPPPYMRLT</sequence>
<evidence type="ECO:0000313" key="7">
    <source>
        <dbReference type="Ensembl" id="ENSSMRP00000020034.1"/>
    </source>
</evidence>
<evidence type="ECO:0000256" key="4">
    <source>
        <dbReference type="ARBA" id="ARBA00022989"/>
    </source>
</evidence>
<feature type="transmembrane region" description="Helical" evidence="6">
    <location>
        <begin position="49"/>
        <end position="67"/>
    </location>
</feature>
<dbReference type="Ensembl" id="ENSSMRT00000023504.1">
    <property type="protein sequence ID" value="ENSSMRP00000020033.1"/>
    <property type="gene ID" value="ENSSMRG00000015621.1"/>
</dbReference>
<evidence type="ECO:0000256" key="2">
    <source>
        <dbReference type="ARBA" id="ARBA00009565"/>
    </source>
</evidence>
<dbReference type="PANTHER" id="PTHR23320">
    <property type="entry name" value="MEMBRANE-SPANNING 4-DOMAINS SUBFAMILY A MS4A -RELATED"/>
    <property type="match status" value="1"/>
</dbReference>
<dbReference type="PANTHER" id="PTHR23320:SF170">
    <property type="entry name" value="MEMBRANE SPANNING 4-DOMAINS A12"/>
    <property type="match status" value="1"/>
</dbReference>
<comment type="subcellular location">
    <subcellularLocation>
        <location evidence="1">Membrane</location>
        <topology evidence="1">Multi-pass membrane protein</topology>
    </subcellularLocation>
</comment>
<dbReference type="Ensembl" id="ENSSMRT00000023505.1">
    <property type="protein sequence ID" value="ENSSMRP00000020034.1"/>
    <property type="gene ID" value="ENSSMRG00000015621.1"/>
</dbReference>